<evidence type="ECO:0000313" key="17">
    <source>
        <dbReference type="EMBL" id="KAK7104412.1"/>
    </source>
</evidence>
<feature type="coiled-coil region" evidence="14">
    <location>
        <begin position="5768"/>
        <end position="5825"/>
    </location>
</feature>
<feature type="domain" description="Calponin-homology (CH)" evidence="16">
    <location>
        <begin position="62"/>
        <end position="169"/>
    </location>
</feature>
<feature type="coiled-coil region" evidence="14">
    <location>
        <begin position="2756"/>
        <end position="2783"/>
    </location>
</feature>
<comment type="similarity">
    <text evidence="4">Belongs to the nesprin family.</text>
</comment>
<feature type="compositionally biased region" description="Basic and acidic residues" evidence="15">
    <location>
        <begin position="6775"/>
        <end position="6785"/>
    </location>
</feature>
<feature type="compositionally biased region" description="Basic and acidic residues" evidence="15">
    <location>
        <begin position="6290"/>
        <end position="6307"/>
    </location>
</feature>
<dbReference type="Pfam" id="PF25034">
    <property type="entry name" value="Spectrin_SYNE1"/>
    <property type="match status" value="1"/>
</dbReference>
<dbReference type="FunFam" id="1.10.418.10:FF:000037">
    <property type="entry name" value="nesprin-1 isoform X1"/>
    <property type="match status" value="1"/>
</dbReference>
<dbReference type="Gene3D" id="1.10.418.10">
    <property type="entry name" value="Calponin-like domain"/>
    <property type="match status" value="2"/>
</dbReference>
<feature type="compositionally biased region" description="Gly residues" evidence="15">
    <location>
        <begin position="6246"/>
        <end position="6272"/>
    </location>
</feature>
<keyword evidence="8" id="KW-1133">Transmembrane helix</keyword>
<feature type="coiled-coil region" evidence="14">
    <location>
        <begin position="5266"/>
        <end position="5297"/>
    </location>
</feature>
<feature type="coiled-coil region" evidence="14">
    <location>
        <begin position="2858"/>
        <end position="2935"/>
    </location>
</feature>
<feature type="compositionally biased region" description="Polar residues" evidence="15">
    <location>
        <begin position="6559"/>
        <end position="6570"/>
    </location>
</feature>
<reference evidence="17 18" key="1">
    <citation type="submission" date="2024-02" db="EMBL/GenBank/DDBJ databases">
        <title>Chromosome-scale genome assembly of the rough periwinkle Littorina saxatilis.</title>
        <authorList>
            <person name="De Jode A."/>
            <person name="Faria R."/>
            <person name="Formenti G."/>
            <person name="Sims Y."/>
            <person name="Smith T.P."/>
            <person name="Tracey A."/>
            <person name="Wood J.M.D."/>
            <person name="Zagrodzka Z.B."/>
            <person name="Johannesson K."/>
            <person name="Butlin R.K."/>
            <person name="Leder E.H."/>
        </authorList>
    </citation>
    <scope>NUCLEOTIDE SEQUENCE [LARGE SCALE GENOMIC DNA]</scope>
    <source>
        <strain evidence="17">Snail1</strain>
        <tissue evidence="17">Muscle</tissue>
    </source>
</reference>
<feature type="region of interest" description="Disordered" evidence="15">
    <location>
        <begin position="6401"/>
        <end position="6428"/>
    </location>
</feature>
<evidence type="ECO:0000313" key="18">
    <source>
        <dbReference type="Proteomes" id="UP001374579"/>
    </source>
</evidence>
<evidence type="ECO:0000256" key="10">
    <source>
        <dbReference type="ARBA" id="ARBA00023136"/>
    </source>
</evidence>
<dbReference type="CDD" id="cd21243">
    <property type="entry name" value="CH_SYNE1_rpt2"/>
    <property type="match status" value="1"/>
</dbReference>
<evidence type="ECO:0000256" key="5">
    <source>
        <dbReference type="ARBA" id="ARBA00022490"/>
    </source>
</evidence>
<feature type="coiled-coil region" evidence="14">
    <location>
        <begin position="4636"/>
        <end position="4708"/>
    </location>
</feature>
<dbReference type="GO" id="GO:0051015">
    <property type="term" value="F:actin filament binding"/>
    <property type="evidence" value="ECO:0007669"/>
    <property type="project" value="TreeGrafter"/>
</dbReference>
<keyword evidence="6" id="KW-0812">Transmembrane</keyword>
<feature type="coiled-coil region" evidence="14">
    <location>
        <begin position="558"/>
        <end position="585"/>
    </location>
</feature>
<dbReference type="PROSITE" id="PS00019">
    <property type="entry name" value="ACTININ_1"/>
    <property type="match status" value="1"/>
</dbReference>
<feature type="coiled-coil region" evidence="14">
    <location>
        <begin position="4407"/>
        <end position="4510"/>
    </location>
</feature>
<dbReference type="GO" id="GO:0005640">
    <property type="term" value="C:nuclear outer membrane"/>
    <property type="evidence" value="ECO:0007669"/>
    <property type="project" value="TreeGrafter"/>
</dbReference>
<feature type="compositionally biased region" description="Basic and acidic residues" evidence="15">
    <location>
        <begin position="6193"/>
        <end position="6204"/>
    </location>
</feature>
<dbReference type="SMART" id="SM00150">
    <property type="entry name" value="SPEC"/>
    <property type="match status" value="44"/>
</dbReference>
<dbReference type="InterPro" id="IPR047291">
    <property type="entry name" value="CH_SYNE1_rpt2"/>
</dbReference>
<dbReference type="PROSITE" id="PS50021">
    <property type="entry name" value="CH"/>
    <property type="match status" value="2"/>
</dbReference>
<dbReference type="GO" id="GO:0034993">
    <property type="term" value="C:meiotic nuclear membrane microtubule tethering complex"/>
    <property type="evidence" value="ECO:0007669"/>
    <property type="project" value="TreeGrafter"/>
</dbReference>
<evidence type="ECO:0000256" key="15">
    <source>
        <dbReference type="SAM" id="MobiDB-lite"/>
    </source>
</evidence>
<evidence type="ECO:0000256" key="2">
    <source>
        <dbReference type="ARBA" id="ARBA00004204"/>
    </source>
</evidence>
<dbReference type="InterPro" id="IPR057057">
    <property type="entry name" value="Spectrin_SYNE1"/>
</dbReference>
<dbReference type="GO" id="GO:0030017">
    <property type="term" value="C:sarcomere"/>
    <property type="evidence" value="ECO:0007669"/>
    <property type="project" value="UniProtKB-SubCell"/>
</dbReference>
<keyword evidence="11" id="KW-0009">Actin-binding</keyword>
<dbReference type="EMBL" id="JBAMIC010000008">
    <property type="protein sequence ID" value="KAK7104412.1"/>
    <property type="molecule type" value="Genomic_DNA"/>
</dbReference>
<feature type="compositionally biased region" description="Low complexity" evidence="15">
    <location>
        <begin position="6593"/>
        <end position="6608"/>
    </location>
</feature>
<evidence type="ECO:0000256" key="6">
    <source>
        <dbReference type="ARBA" id="ARBA00022692"/>
    </source>
</evidence>
<feature type="coiled-coil region" evidence="14">
    <location>
        <begin position="4254"/>
        <end position="4288"/>
    </location>
</feature>
<sequence length="6785" mass="777083">MDRRGSSSSHASLSSSLTFGSEGMATPDSPRGASTSVNVRGSLNSSLGIQGVIQGLQDEQERVQKKTFTNWMNTYLCQRKPPVKVENLFEEIKDGTVLLSLLEVLSGDKLPMEKGAKLRRPHHIANITTALKYLETKHIKLVNINATSVADGKPAIILGLVWTIILYFQIEETISQVPNVPDMDGEGPSKKKKQALPKQGLLAWAESVLTKKYGLNIKDFGKSWKDGVAFNAMIHNIRPDLVDMDNVRRQQARINLEHAFSTAEDKLGIARLLDPEDVDVDRPDEKSIMTYVAQFLKAYPDAGDPNFRGVPGDDLSTADKEELAYNSIMNWLNTDAAEILANAEDPVTDRQAEFLDYIGLKTEFDRREPIYKKIGEKVHSGSALKLTANDWEKLDTRWKEVDDQTRKWLLKLDASLPGKLGQFGKWLYNAELLLLQEGELLSNPDENLQKLAEILRHHKEYFKDLETWKQFFQQTKRTGRFEGEMLHVHHMDLMNKRLEAVSKGSTHNQARIEYLLCHFEVVGYIGAAEEKVAAWTAKCGQQEDVEATLADYVDIVDNQQLMQRFDKTQTEMKKLAEAYKRADKAEAPKIDAFMTDASDRWKKLSAEIRSARPMLEEVIKSWKNYNACVDVLTVWLTDGEQVMASGNQDDIQEFFKDVAQYEKRLKTLNDSGNFLLGVVTDPVGEEIKAMLAVMNQRCPALIDSFQQYKQTEVIGKARVEYGDGVERLKDWLSTAQELLGQEIPCIHAPLKEHLMQLDDLNARVAQVESDFKMTTKTAQSLVKDSSQDAVNEMLQTLNTQKEVIVKLRKEIPERIKYLKAILPNVESLETGLVDLDQWLTEGEDLLASHKLDATADAADARLEKHKAFFSETTYQKSILESKNKVFQKIGGTKAKLKNVDFSPADQLMRFANERFQKCLTSSKEWEKKLEGMARLWKSLIQKQQQLDEWLDNAQAVIEDNEDDTESLIRKHKAFFDRTDQKRLQDYLTNGQEILKQLEPGNQIPLKETMTGMEQRWKAVMAAAPVKLLKLEFVLPEEKFDLQMGKAEAILKQCQEQLASNTNVKDALQKHKQFFQQGVFRTTCEKCLEQMKGYSVQLNTMDRADGSLQRRYQQCLDRWNRLSGFSDKLHLQLKQLPERWKDYNQKVHGMSDWISNVEKLMKEMGQDNVSSDEYKDMLAKFQKEMRNMDKHMEEGRRLEGNLEELLQDAPDSDAANERKRLRELMARFKGLRPDMDATMGKSSIFTKGFDFRDNVDRKNNWLDEAQRMAMENPVIDSLDDARAYLQEHEALLTKLDSEKANVQADIDQGKRLQQDRNAPAFISDTVNNLDRKWRDTNQLAQAKHSKLKQKVKDWEQYEGEKTSLLQYLKKAESELEKPPETLAQDSAQKDLQSKKELQSTLNKLKGSLNEMTKLNALLCEGASRERQGPLKGEMSDMDKRLDGVAHRLNAKLGDLEMTIAKWGEYYKRLNNFGDWLNEKEGKLNDVYDNKQETPENQLKKSEAISSQVFENHITLENLEKDAKGLTQNFRSRETAALKSKLTSVRRQWESLCSRAKDRSTALSGNVAHWQRYQNLHEQLMPWIVKAEKYCATELPKCASLEEAKDLYDLHQAFLRECEENLPIFDKMSTEAGYLMEQPNMARELDSIQKRWGTIITASEERSHRVDKMHGAWTAYTNDMENFQENLDRLQNRLASDPNALQEEVRSQQPQLNALQRQFEQLAPHASPEGLQVLKSKQDSVRGSFEEANASVAERQKTLASALQHRRDFYGRLNDMEKWVKKMQRKLDSGSEIYSDEVGDTMAKLKAMKKENGEMDPAFQALQQEFKDLIQNCSEEERAVLMDRFDKFVDGYTKMEDLIGEREELCGHWNNYSDAHKTAQTKLKNLQARLASPDIKEEEVAKIMAEVQELRKSMSPWNQQAEGLDEMMSNAQMVIKDRATQRTMHFGSELQALEHMCDSVGQTAAQKEEHLGELLQLSDDFGGRKDALVKALQQVDDRLADAKAGNSSLQGIKDLVAEIEDIRDDVFSRNPAYEQLRELGRQIMHADPSKAAQIQAQLGQVNKEWEQVQGKLGEQHQYYSGVANQWQAYNDAKEGVSKVLEDVSPLVEQDIAFNNQADVKRALDQHKTAEFELHANQTQLDHMNSKGLQLLEELRKVPNFSPKVMEKDLDDVNAQWENANKVIEAHKENLEAQLVCWDQVTSGRDEVNTWVTGMLNKLDESARHFDDAVSIESRLTKFKEEAPYFEEVMTEVAQKINDLRELNQGQAIPDLEDAQREIEEKFERATALANQLSATMSDFSDEQQDLQQAMQEETEWMNQLKDLLSRCDDISGEDDDIIKRLADCKGLQDELGSHMKKITAIQDKTSTLLAKYPSVEMSSLAKDANVLAKKFESLVGRAERIDDTLVKALEQHCQEAQQQQARWLASAREKLAWCGDIGGDRYSVEAKLATMKDLHKGMEEGEHKQQEAQARLEAARDVLPKAKLAELEQQNKHLEKEWNMLVGQMDQTQDKLESSVDQWEAYDSQHEALAQWLKDTEASLRGEASLRPDIASKKNQLDFFQDLDKAVQDRKQDFEKMRDMAQKISHSSGDTRTASYANQLLTRFQALAAATKEQVEQSEKNMDDHENFLHRHKACTDWMDKAQQQLDSCSDMVADEDSLDVKLAIVEELMAEKEQGLALFNAALESGEKLYPNTSNEGREEIRRELRNMRDSWEKFNDSLNDTQRSLESSRMQWSTFDENFDQLMQWVHDMETQVIREPELKGTLQEKKAQLQNLKTQCQDILSHQTMVDSISDKGTALASAQVQNKLKQLNTKYNTLCSKAQAQVRHAEGGVEQHQAYQDAVQACRDWMGAARDRLAVCAEAGGDRQSLQNRLDRLQDLMNTLKEGEAKLKAAQRECDKALPQTSPQGQASLHQELDALQQEWDALQDRMKDTQQTLQHAIKNMETYDVSCEGLNRWLRETESQLKDYELKSTLPEKQSQTERFKSLQQEIASKQGQFDELHSMASQVHGSDARLSNYSSQLVSKYEALKGTARDVIGRWEEFVEDHSVYHNNYAQCSEWVATLRKRLQICGDLAGDKHDVEDRLVKLQELTAERDEGASMIHQTAESGERLYPNTASEGRDIIRQEIRSLREEWDQMCDEVSETQRKLDTNLSQWSSYDENFDAFHKWLLDVEVKLKQDAELKATLPEKKAQLQNHKVLHQDILSRKHIMENLGEKAQALTKATPSAKVNKFVGELHAKYEKICELSESVLDRFEHSMKEHQQYQDASHDFQDWLNASREKLDMCADRSGDKMSLQAKRERISEFSAGLAEGERKLKSVVDLAAKTAKNTSPQGQDVLRREVDHLQREWDDYRSQMISAEHALDQTMVLWGSFESKFDECAEWLKNMEHSVKSHELKNTLKEKQVQVEKFKKQREEILSHQPIIDQFTDEAQNLMHTSSDVRLSTQVTQLTNRYQGMLSLTKDLISKWEKYVADHQVFDNRLSEYNDWILQASQKLEQCSQSVGDQESMEEKRAMIQMLFSEKEHGLQRLNGAIESGEKLYPDTAATGREKVRQDLRCAKEDWERLFNGLNEAQRRVDAFLMQWTSYIDGQDSLTRWLSDTEAGLRADMDLRNTLQEKRQQLQNYRSMLQDITSHQRLVDSVVEKAQGVLQSTSNSDVASFITSINSRYEKLTSDAKAEIMKSEQNVATHQHYQESLQGAVDWLSQMKDKLSLCSDSTGDRTTIQNKLDRLQELISLLPDGQNKVKVCEHHAQEAMDTTALKGRQTIQSEMDVLKLDWEDYSLKLHSLKDSLEQALHYWRLYEDKYEQIQGWVKAMEKQVKDCPLKSVLEEKQEQLKKYQELLQEVKAQQPEMDKFTDEAQTLQQLTSESRVGNFVSQLTSRYQGLLVTTKEIIKRCEQNVEDHKGFVSKFADASQWLIKAKEKFAECSDTAGSRTELEERLDKVQELVRDRDAGLTKLNNCVESGERLYASTAPDGREVIRQELRKLKLGWDGLYDDLSSVQRRLEVSLVQWTSFDESYGQVENWLREMESQLEGQTPLRATLEEKKTQLQNYKVLHQDVQSYQRVIDSISDKAQSLVQASSDPQLQRFVTHTGARYQKLCDAAKERVQQYEKFVAEHQEYSDNYNSCVEWLNSVREKLSACSDVSGDRHAIQSRLDKIQDILATKMEGEPKVKNVISLAQKVLPHTAPQGRDVVMRDTEALRADWEAFIMALAKTKSDLESCMDQWREFESWQEKCGGWLKEVEGRLRDIDLKSALDDKQSQLDKLKALQGEIGQHQRDLDQLSDSAQDLMQVSADSRVVSQASQLATRYQTAAINSKELCRRWEQYVLDHQAYIQSFDSCRAWLNDMETRVSNILDTSGDKTTIQDRLSKVQDLLAEKEEGMHMLQIALDNLQMVLPNTSVAGRDAMRRDMQTLQQEYDALSGRLLEARSQQEGMLAQWTVYDDSLGQLVRWLQDLENQVAAESASQNTMQEKKLQLERVKVLQLNIQSQQSTIDNLNEKAMTLKRSSRDDNLGNQIRQVVTRYETLGNKGKILLQNCERNLRDHQVYRDSYMAASDWLGATTDKLNMCSDVRGDRSAIEAQLHKVQEISGSVGAGQAKLREAQERGNTVLPQTSTQGQNLIKEELTMLATDYEGFETDLDTLTTTLSNLRDQWQQFEAFYEQLNQWIKDTESEMKSDSELKATLEQKTIQLEKQKSLHEELLMQQESFDSLGEQAQILMQSSTDSRVSTQLTQMSSRYSALITVSKDLLKRYEQNVQDHHQYSEVYSEARSWLQDTFDKLSVCSDTSGDKFTIQTQLEKLQEFVVMKEEGQVLIHTANTWGEKTMTNTAAEGREVIRQELQALQADWEQMLSHVTDTKVMLESCLLQWTDFSASHDQVVRWLKDMEKRLRETHLKADLSEKKAELQRCKTMYQDIVSYEQMVESMSDKASELAEKSPASKTSTDTSTVAARYNAVKEQAKDMLAKNEQYVAQHQTFHDSCNSFVNWLRTAMEKLATCSDTYGEKSAIESKLERAKALLASLNEGTQRLSQATKAGETTLPSTSASGQTKIRQELQVMAKDFEDFRSHLVDAQADLETCLSRWDDFEESYQQFSNWLREAEVRLRAETEHKATVDEKKRHWDEYQIQLEELISHQSALDQVSEKAQALLQTNADAKTSHAITQLNTRYQAIIALAKDMCNNLEAAYNNHRLYRQNQGQFCDWLKETKQHIKAVQDVRGSKDNVNVRLTNLDATQAALDHGHSLLRSLLDSSEKTLPSTNTKGCQSLRQETETAKADYENILTELSQVKRNLEAALSHWDDFDRLHHQLTQWLNDVDNRLAADPDFKADLPEKRSSLEKYKALQADITSHKDLIVKLEEKASQVKDGVPRSNVSDLQTRYVKLQQACKDVVGKVEDQVSSHEEYRKAYIACLDWLANTKHRLQRLSDYSGDKRSLQDRLQQLRDFKSDLQQGQDMLNRCASLGDRVCQTTAPRGQEIIHREVQSLRDDWATFSTAVADVESNLESCIANWLQLDDEHTGFMGWMERMDNKVKKFMEPRPNLVRKQQHLQEGEDLYDEIVKHKSELDKVRDKGDAIVQRSSDPRVSNNMMQLYTRYQSLCSSAKSMVGRLKDNVDDHKQYDETLDGASRWLADMMERVATCSDTSGDWHVIQDRIEEIKDVTASMDDGLAKVNYVCDQAEKILPNTSIEGKKLIEQQVTELTNDWEKLNKSIEECTTLLEGVQQRWHDYEQYYGSLVRWLADTENTLRADPEPRALLVERKAQLDKYRMILSDIENHRRLVNELRERVHNLEALCDNPEVTASLEDVQLRYNNVLDKAKDLVEAQQRLYDEHHNFHEAQQDCEKWLLQMSFRLMAHNSLNVSSMELTERQIEKHRVLLREIEDYRLTLDSVSRLGQQLIMNNARIPRLAQQVEAQLQNLEESYMNLQSTAQQIRERLQEILNKWRQYKELLDSTNEYLTEQFPEWLQHEESNVPDTLADAQQQREASQAELEKLYGMKQELQQASHRCENLGSMESLDKLDASMESPLAELATQVNKTLQESINQLEKRLDRLRDMIRKWDSVDRARIDLRHWLHSKQEELQEMEDNPSKLHAEAADLDIQRLQHFRDEVAAKGPAIEELLTQYRSLTQHNPSLADPVVRAVRDDWEELLGQIDNLLSARDSERQSARELQSMQDTMDQDLEDYARELDRIDKAETTMEEKGIQMKTIRKRCRATQTRRVPDHRQSFDTDSDGLDPFQFRSPRGPRGGGPGGGGGSGGGGPGSGGGGGGARGPHLRRSHGNVSGSPRSPLDRSSHRRFNDSQDFKKGAAAAAALDSESEESGYGETYGETMQASSFDTHMDEPSYWNGSETGGKETPGNVLYESDDESAASYISGIFLPVDPESLRDATSQTPGFAKVQTMDVPPSMNRSHHTQTLVPPRNASMQTSNTSLHSIGAQTKSRSGSRSNLLKSILLEVKDIKRQQGVDVSDTESIASDVTIRKETLEMLYRDVTALRNAGARGNAMTQTVQEQHTQTATRMFPEGDPQQQARQERLQGMLAELKNLKGDSSGGGGTDTNATPSRYQSTPHSITDFDQRTPSRSLARTTPARFESPVASPAPASHAASHHTMNGFGGVHFAHPPEQSYSMPALNNQQPMGGYGHRRVTQEDINAISDRLDRLQNYQMPPRRQLPPMPPPQAPPLPPPPPPPAPAPAMALPIFYSPPSPRRYRVRQFRRSYDDMDALSDDDTHVLRRRGRSHHSMGDVRGRYHLDDALDEATEASRELRRVSSKMKRNLRDELGKHGY</sequence>
<feature type="coiled-coil region" evidence="14">
    <location>
        <begin position="6030"/>
        <end position="6064"/>
    </location>
</feature>
<evidence type="ECO:0000256" key="3">
    <source>
        <dbReference type="ARBA" id="ARBA00004245"/>
    </source>
</evidence>
<evidence type="ECO:0000256" key="14">
    <source>
        <dbReference type="SAM" id="Coils"/>
    </source>
</evidence>
<evidence type="ECO:0000256" key="11">
    <source>
        <dbReference type="ARBA" id="ARBA00023203"/>
    </source>
</evidence>
<dbReference type="GO" id="GO:0007097">
    <property type="term" value="P:nuclear migration"/>
    <property type="evidence" value="ECO:0007669"/>
    <property type="project" value="TreeGrafter"/>
</dbReference>
<feature type="coiled-coil region" evidence="14">
    <location>
        <begin position="2456"/>
        <end position="2502"/>
    </location>
</feature>
<dbReference type="PANTHER" id="PTHR47535">
    <property type="entry name" value="MUSCLE-SPECIFIC PROTEIN 300 KDA, ISOFORM G"/>
    <property type="match status" value="1"/>
</dbReference>
<comment type="caution">
    <text evidence="17">The sequence shown here is derived from an EMBL/GenBank/DDBJ whole genome shotgun (WGS) entry which is preliminary data.</text>
</comment>
<dbReference type="InterPro" id="IPR002017">
    <property type="entry name" value="Spectrin_repeat"/>
</dbReference>
<keyword evidence="12" id="KW-0206">Cytoskeleton</keyword>
<dbReference type="FunFam" id="1.10.418.10:FF:000033">
    <property type="entry name" value="nesprin-1 isoform X1"/>
    <property type="match status" value="1"/>
</dbReference>
<evidence type="ECO:0000256" key="8">
    <source>
        <dbReference type="ARBA" id="ARBA00022989"/>
    </source>
</evidence>
<evidence type="ECO:0000259" key="16">
    <source>
        <dbReference type="PROSITE" id="PS50021"/>
    </source>
</evidence>
<accession>A0AAN9BFB7</accession>
<dbReference type="Proteomes" id="UP001374579">
    <property type="component" value="Unassembled WGS sequence"/>
</dbReference>
<feature type="coiled-coil region" evidence="14">
    <location>
        <begin position="750"/>
        <end position="810"/>
    </location>
</feature>
<feature type="coiled-coil region" evidence="14">
    <location>
        <begin position="2269"/>
        <end position="2324"/>
    </location>
</feature>
<dbReference type="GO" id="GO:0005856">
    <property type="term" value="C:cytoskeleton"/>
    <property type="evidence" value="ECO:0007669"/>
    <property type="project" value="UniProtKB-SubCell"/>
</dbReference>
<feature type="coiled-coil region" evidence="14">
    <location>
        <begin position="5910"/>
        <end position="5951"/>
    </location>
</feature>
<dbReference type="Gene3D" id="1.20.58.60">
    <property type="match status" value="28"/>
</dbReference>
<feature type="region of interest" description="Disordered" evidence="15">
    <location>
        <begin position="6544"/>
        <end position="6625"/>
    </location>
</feature>
<keyword evidence="9 14" id="KW-0175">Coiled coil</keyword>
<dbReference type="SUPFAM" id="SSF47576">
    <property type="entry name" value="Calponin-homology domain, CH-domain"/>
    <property type="match status" value="1"/>
</dbReference>
<evidence type="ECO:0000256" key="1">
    <source>
        <dbReference type="ARBA" id="ARBA00004126"/>
    </source>
</evidence>
<gene>
    <name evidence="17" type="ORF">V1264_019133</name>
</gene>
<dbReference type="Pfam" id="PF00307">
    <property type="entry name" value="CH"/>
    <property type="match status" value="2"/>
</dbReference>
<evidence type="ECO:0000256" key="4">
    <source>
        <dbReference type="ARBA" id="ARBA00008619"/>
    </source>
</evidence>
<feature type="coiled-coil region" evidence="14">
    <location>
        <begin position="4886"/>
        <end position="4976"/>
    </location>
</feature>
<evidence type="ECO:0000256" key="13">
    <source>
        <dbReference type="ARBA" id="ARBA00023242"/>
    </source>
</evidence>
<keyword evidence="18" id="KW-1185">Reference proteome</keyword>
<keyword evidence="13" id="KW-0539">Nucleus</keyword>
<dbReference type="SMART" id="SM00033">
    <property type="entry name" value="CH"/>
    <property type="match status" value="2"/>
</dbReference>
<dbReference type="InterPro" id="IPR001715">
    <property type="entry name" value="CH_dom"/>
</dbReference>
<dbReference type="InterPro" id="IPR052403">
    <property type="entry name" value="LINC-complex_assoc"/>
</dbReference>
<dbReference type="InterPro" id="IPR018159">
    <property type="entry name" value="Spectrin/alpha-actinin"/>
</dbReference>
<feature type="region of interest" description="Disordered" evidence="15">
    <location>
        <begin position="6665"/>
        <end position="6691"/>
    </location>
</feature>
<feature type="region of interest" description="Disordered" evidence="15">
    <location>
        <begin position="6762"/>
        <end position="6785"/>
    </location>
</feature>
<dbReference type="Pfam" id="PF00435">
    <property type="entry name" value="Spectrin"/>
    <property type="match status" value="20"/>
</dbReference>
<dbReference type="PANTHER" id="PTHR47535:SF1">
    <property type="entry name" value="NESPRIN-1"/>
    <property type="match status" value="1"/>
</dbReference>
<name>A0AAN9BFB7_9CAEN</name>
<proteinExistence type="inferred from homology"/>
<dbReference type="InterPro" id="IPR001589">
    <property type="entry name" value="Actinin_actin-bd_CS"/>
</dbReference>
<feature type="region of interest" description="Disordered" evidence="15">
    <location>
        <begin position="1"/>
        <end position="39"/>
    </location>
</feature>
<protein>
    <recommendedName>
        <fullName evidence="16">Calponin-homology (CH) domain-containing protein</fullName>
    </recommendedName>
</protein>
<evidence type="ECO:0000256" key="12">
    <source>
        <dbReference type="ARBA" id="ARBA00023212"/>
    </source>
</evidence>
<dbReference type="InterPro" id="IPR036872">
    <property type="entry name" value="CH_dom_sf"/>
</dbReference>
<keyword evidence="5" id="KW-0963">Cytoplasm</keyword>
<feature type="coiled-coil region" evidence="14">
    <location>
        <begin position="5978"/>
        <end position="6005"/>
    </location>
</feature>
<feature type="region of interest" description="Disordered" evidence="15">
    <location>
        <begin position="1374"/>
        <end position="1394"/>
    </location>
</feature>
<feature type="compositionally biased region" description="Pro residues" evidence="15">
    <location>
        <begin position="6669"/>
        <end position="6691"/>
    </location>
</feature>
<feature type="domain" description="Calponin-homology (CH)" evidence="16">
    <location>
        <begin position="195"/>
        <end position="300"/>
    </location>
</feature>
<comment type="subcellular location">
    <subcellularLocation>
        <location evidence="3">Cytoplasm</location>
        <location evidence="3">Cytoskeleton</location>
    </subcellularLocation>
    <subcellularLocation>
        <location evidence="2">Cytoplasm</location>
        <location evidence="2">Myofibril</location>
        <location evidence="2">Sarcomere</location>
    </subcellularLocation>
    <subcellularLocation>
        <location evidence="1">Nucleus membrane</location>
    </subcellularLocation>
</comment>
<feature type="region of interest" description="Disordered" evidence="15">
    <location>
        <begin position="6193"/>
        <end position="6363"/>
    </location>
</feature>
<feature type="coiled-coil region" evidence="14">
    <location>
        <begin position="1277"/>
        <end position="1304"/>
    </location>
</feature>
<feature type="compositionally biased region" description="Low complexity" evidence="15">
    <location>
        <begin position="1"/>
        <end position="17"/>
    </location>
</feature>
<keyword evidence="10" id="KW-0472">Membrane</keyword>
<evidence type="ECO:0000256" key="9">
    <source>
        <dbReference type="ARBA" id="ARBA00023054"/>
    </source>
</evidence>
<organism evidence="17 18">
    <name type="scientific">Littorina saxatilis</name>
    <dbReference type="NCBI Taxonomy" id="31220"/>
    <lineage>
        <taxon>Eukaryota</taxon>
        <taxon>Metazoa</taxon>
        <taxon>Spiralia</taxon>
        <taxon>Lophotrochozoa</taxon>
        <taxon>Mollusca</taxon>
        <taxon>Gastropoda</taxon>
        <taxon>Caenogastropoda</taxon>
        <taxon>Littorinimorpha</taxon>
        <taxon>Littorinoidea</taxon>
        <taxon>Littorinidae</taxon>
        <taxon>Littorina</taxon>
    </lineage>
</organism>
<keyword evidence="7" id="KW-0677">Repeat</keyword>
<feature type="coiled-coil region" evidence="14">
    <location>
        <begin position="2599"/>
        <end position="2626"/>
    </location>
</feature>
<evidence type="ECO:0000256" key="7">
    <source>
        <dbReference type="ARBA" id="ARBA00022737"/>
    </source>
</evidence>
<dbReference type="CDD" id="cd00176">
    <property type="entry name" value="SPEC"/>
    <property type="match status" value="18"/>
</dbReference>
<dbReference type="SUPFAM" id="SSF46966">
    <property type="entry name" value="Spectrin repeat"/>
    <property type="match status" value="45"/>
</dbReference>